<dbReference type="EMBL" id="JAPHNI010000397">
    <property type="protein sequence ID" value="KAJ8111532.1"/>
    <property type="molecule type" value="Genomic_DNA"/>
</dbReference>
<accession>A0ACC2I8W6</accession>
<protein>
    <submittedName>
        <fullName evidence="1">Uncharacterized protein</fullName>
    </submittedName>
</protein>
<name>A0ACC2I8W6_9PLEO</name>
<sequence>MRTPAGQRRIWIWWFQICIHAASDAAALVWQLSFGVEPADRSAVFWTAEGPRRLPASTGDAAPHLAPSVAQLRASSSTAVPPTRRPHRTSPQAPAPVSHTESGHDTLSSSAVEMKTLQSPAGASETNNATSETGAPQLAPVEFTSVGEINLSGDTPAASSPAAPASRSELNRTETEAALGPSTDGPAANPDNSNGPTVVIMLLLTTGARHPYKIDEKYLKKRNVTVEEMDPYNISVYTLKELIWRDWREEWEPRPTSPSSIRLIHFGRMLDDKSPLKDCRFQTEAPNVVHMTIKPQEVVDDEENAKTGKTSKTRDDGEEPTAGCRCVILLRRNHAVSTMVLQDTGNPSPDSFSDNPASDNDPYASQSSPPSGERFDSSDMARPIPIIGPFIGFSQRAVRFKVNTTLQFAEKKLGRTLSPDEAQALASHIYKLEKSKSYYSAAGVAGGVYRWYATMATYQYPFYKPKLESIDPNKFGPIKGPAANLARQTWRFGLYALVAGQMGDIIGQLIAQPMAAAKAARQPSAAR</sequence>
<evidence type="ECO:0000313" key="2">
    <source>
        <dbReference type="Proteomes" id="UP001153331"/>
    </source>
</evidence>
<gene>
    <name evidence="1" type="ORF">OPT61_g5897</name>
</gene>
<organism evidence="1 2">
    <name type="scientific">Boeremia exigua</name>
    <dbReference type="NCBI Taxonomy" id="749465"/>
    <lineage>
        <taxon>Eukaryota</taxon>
        <taxon>Fungi</taxon>
        <taxon>Dikarya</taxon>
        <taxon>Ascomycota</taxon>
        <taxon>Pezizomycotina</taxon>
        <taxon>Dothideomycetes</taxon>
        <taxon>Pleosporomycetidae</taxon>
        <taxon>Pleosporales</taxon>
        <taxon>Pleosporineae</taxon>
        <taxon>Didymellaceae</taxon>
        <taxon>Boeremia</taxon>
    </lineage>
</organism>
<proteinExistence type="predicted"/>
<reference evidence="1" key="1">
    <citation type="submission" date="2022-11" db="EMBL/GenBank/DDBJ databases">
        <title>Genome Sequence of Boeremia exigua.</title>
        <authorList>
            <person name="Buettner E."/>
        </authorList>
    </citation>
    <scope>NUCLEOTIDE SEQUENCE</scope>
    <source>
        <strain evidence="1">CU02</strain>
    </source>
</reference>
<comment type="caution">
    <text evidence="1">The sequence shown here is derived from an EMBL/GenBank/DDBJ whole genome shotgun (WGS) entry which is preliminary data.</text>
</comment>
<dbReference type="Proteomes" id="UP001153331">
    <property type="component" value="Unassembled WGS sequence"/>
</dbReference>
<evidence type="ECO:0000313" key="1">
    <source>
        <dbReference type="EMBL" id="KAJ8111532.1"/>
    </source>
</evidence>
<keyword evidence="2" id="KW-1185">Reference proteome</keyword>